<evidence type="ECO:0000313" key="2">
    <source>
        <dbReference type="EMBL" id="KAJ8541707.1"/>
    </source>
</evidence>
<protein>
    <submittedName>
        <fullName evidence="2">Uncharacterized protein</fullName>
    </submittedName>
</protein>
<reference evidence="3" key="1">
    <citation type="journal article" date="2023" name="Proc. Natl. Acad. Sci. U.S.A.">
        <title>Genomic and structural basis for evolution of tropane alkaloid biosynthesis.</title>
        <authorList>
            <person name="Wanga Y.-J."/>
            <person name="Taina T."/>
            <person name="Yua J.-Y."/>
            <person name="Lia J."/>
            <person name="Xua B."/>
            <person name="Chenc J."/>
            <person name="D'Auriad J.C."/>
            <person name="Huanga J.-P."/>
            <person name="Huanga S.-X."/>
        </authorList>
    </citation>
    <scope>NUCLEOTIDE SEQUENCE [LARGE SCALE GENOMIC DNA]</scope>
    <source>
        <strain evidence="3">cv. KIB-2019</strain>
    </source>
</reference>
<sequence>MIPIDPVVVKPHHATPVGQQYSVTVGGSKPNTPVAFYVTPMGRNATKGPKQSIEKPVQQHVTETAPLQQEIINDAPVGSVPVAQRRLEMPKNGNVDKPWVEPKKNEPPKEQPAVKKGAHRGKTQQIWKNKGEQIVVPTHEEHGQSVVDADGENPDQAGEG</sequence>
<dbReference type="EMBL" id="JAJAGQ010000015">
    <property type="protein sequence ID" value="KAJ8541707.1"/>
    <property type="molecule type" value="Genomic_DNA"/>
</dbReference>
<gene>
    <name evidence="2" type="ORF">K7X08_002523</name>
</gene>
<organism evidence="2 3">
    <name type="scientific">Anisodus acutangulus</name>
    <dbReference type="NCBI Taxonomy" id="402998"/>
    <lineage>
        <taxon>Eukaryota</taxon>
        <taxon>Viridiplantae</taxon>
        <taxon>Streptophyta</taxon>
        <taxon>Embryophyta</taxon>
        <taxon>Tracheophyta</taxon>
        <taxon>Spermatophyta</taxon>
        <taxon>Magnoliopsida</taxon>
        <taxon>eudicotyledons</taxon>
        <taxon>Gunneridae</taxon>
        <taxon>Pentapetalae</taxon>
        <taxon>asterids</taxon>
        <taxon>lamiids</taxon>
        <taxon>Solanales</taxon>
        <taxon>Solanaceae</taxon>
        <taxon>Solanoideae</taxon>
        <taxon>Hyoscyameae</taxon>
        <taxon>Anisodus</taxon>
    </lineage>
</organism>
<name>A0A9Q1LT27_9SOLA</name>
<keyword evidence="3" id="KW-1185">Reference proteome</keyword>
<dbReference type="Proteomes" id="UP001152561">
    <property type="component" value="Unassembled WGS sequence"/>
</dbReference>
<dbReference type="AlphaFoldDB" id="A0A9Q1LT27"/>
<accession>A0A9Q1LT27</accession>
<comment type="caution">
    <text evidence="2">The sequence shown here is derived from an EMBL/GenBank/DDBJ whole genome shotgun (WGS) entry which is preliminary data.</text>
</comment>
<evidence type="ECO:0000313" key="3">
    <source>
        <dbReference type="Proteomes" id="UP001152561"/>
    </source>
</evidence>
<evidence type="ECO:0000256" key="1">
    <source>
        <dbReference type="SAM" id="MobiDB-lite"/>
    </source>
</evidence>
<proteinExistence type="predicted"/>
<feature type="region of interest" description="Disordered" evidence="1">
    <location>
        <begin position="82"/>
        <end position="160"/>
    </location>
</feature>
<feature type="compositionally biased region" description="Basic and acidic residues" evidence="1">
    <location>
        <begin position="98"/>
        <end position="113"/>
    </location>
</feature>